<reference evidence="2 3" key="1">
    <citation type="journal article" date="2014" name="ISME J.">
        <title>Ecophysiology of Thioploca ingrica as revealed by the complete genome sequence supplemented with proteomic evidence.</title>
        <authorList>
            <person name="Kojima H."/>
            <person name="Ogura Y."/>
            <person name="Yamamoto N."/>
            <person name="Togashi T."/>
            <person name="Mori H."/>
            <person name="Watanabe T."/>
            <person name="Nemoto F."/>
            <person name="Kurokawa K."/>
            <person name="Hayashi T."/>
            <person name="Fukui M."/>
        </authorList>
    </citation>
    <scope>NUCLEOTIDE SEQUENCE [LARGE SCALE GENOMIC DNA]</scope>
</reference>
<dbReference type="HOGENOM" id="CLU_3259142_0_0_6"/>
<evidence type="ECO:0000313" key="3">
    <source>
        <dbReference type="Proteomes" id="UP000031623"/>
    </source>
</evidence>
<proteinExistence type="predicted"/>
<dbReference type="Proteomes" id="UP000031623">
    <property type="component" value="Chromosome"/>
</dbReference>
<dbReference type="KEGG" id="tig:THII_0672"/>
<accession>A0A090ADQ3</accession>
<dbReference type="STRING" id="40754.THII_0672"/>
<keyword evidence="3" id="KW-1185">Reference proteome</keyword>
<keyword evidence="1" id="KW-1133">Transmembrane helix</keyword>
<keyword evidence="1" id="KW-0472">Membrane</keyword>
<gene>
    <name evidence="2" type="ORF">THII_0672</name>
</gene>
<sequence>MKWLRWLGISIQAFILGILLALAIGQLIALETGARVFRYQGF</sequence>
<protein>
    <submittedName>
        <fullName evidence="2">Uncharacterized protein</fullName>
    </submittedName>
</protein>
<dbReference type="AlphaFoldDB" id="A0A090ADQ3"/>
<organism evidence="2 3">
    <name type="scientific">Thioploca ingrica</name>
    <dbReference type="NCBI Taxonomy" id="40754"/>
    <lineage>
        <taxon>Bacteria</taxon>
        <taxon>Pseudomonadati</taxon>
        <taxon>Pseudomonadota</taxon>
        <taxon>Gammaproteobacteria</taxon>
        <taxon>Thiotrichales</taxon>
        <taxon>Thiotrichaceae</taxon>
        <taxon>Thioploca</taxon>
    </lineage>
</organism>
<feature type="transmembrane region" description="Helical" evidence="1">
    <location>
        <begin position="6"/>
        <end position="30"/>
    </location>
</feature>
<dbReference type="EMBL" id="AP014633">
    <property type="protein sequence ID" value="BAP54969.1"/>
    <property type="molecule type" value="Genomic_DNA"/>
</dbReference>
<evidence type="ECO:0000313" key="2">
    <source>
        <dbReference type="EMBL" id="BAP54969.1"/>
    </source>
</evidence>
<name>A0A090ADQ3_9GAMM</name>
<keyword evidence="1" id="KW-0812">Transmembrane</keyword>
<evidence type="ECO:0000256" key="1">
    <source>
        <dbReference type="SAM" id="Phobius"/>
    </source>
</evidence>